<reference evidence="3" key="3">
    <citation type="journal article" date="2005" name="Nature">
        <title>The map-based sequence of the rice genome.</title>
        <authorList>
            <consortium name="International rice genome sequencing project (IRGSP)"/>
            <person name="Matsumoto T."/>
            <person name="Wu J."/>
            <person name="Kanamori H."/>
            <person name="Katayose Y."/>
            <person name="Fujisawa M."/>
            <person name="Namiki N."/>
            <person name="Mizuno H."/>
            <person name="Yamamoto K."/>
            <person name="Antonio B.A."/>
            <person name="Baba T."/>
            <person name="Sakata K."/>
            <person name="Nagamura Y."/>
            <person name="Aoki H."/>
            <person name="Arikawa K."/>
            <person name="Arita K."/>
            <person name="Bito T."/>
            <person name="Chiden Y."/>
            <person name="Fujitsuka N."/>
            <person name="Fukunaka R."/>
            <person name="Hamada M."/>
            <person name="Harada C."/>
            <person name="Hayashi A."/>
            <person name="Hijishita S."/>
            <person name="Honda M."/>
            <person name="Hosokawa S."/>
            <person name="Ichikawa Y."/>
            <person name="Idonuma A."/>
            <person name="Iijima M."/>
            <person name="Ikeda M."/>
            <person name="Ikeno M."/>
            <person name="Ito K."/>
            <person name="Ito S."/>
            <person name="Ito T."/>
            <person name="Ito Y."/>
            <person name="Ito Y."/>
            <person name="Iwabuchi A."/>
            <person name="Kamiya K."/>
            <person name="Karasawa W."/>
            <person name="Kurita K."/>
            <person name="Katagiri S."/>
            <person name="Kikuta A."/>
            <person name="Kobayashi H."/>
            <person name="Kobayashi N."/>
            <person name="Machita K."/>
            <person name="Maehara T."/>
            <person name="Masukawa M."/>
            <person name="Mizubayashi T."/>
            <person name="Mukai Y."/>
            <person name="Nagasaki H."/>
            <person name="Nagata Y."/>
            <person name="Naito S."/>
            <person name="Nakashima M."/>
            <person name="Nakama Y."/>
            <person name="Nakamichi Y."/>
            <person name="Nakamura M."/>
            <person name="Meguro A."/>
            <person name="Negishi M."/>
            <person name="Ohta I."/>
            <person name="Ohta T."/>
            <person name="Okamoto M."/>
            <person name="Ono N."/>
            <person name="Saji S."/>
            <person name="Sakaguchi M."/>
            <person name="Sakai K."/>
            <person name="Shibata M."/>
            <person name="Shimokawa T."/>
            <person name="Song J."/>
            <person name="Takazaki Y."/>
            <person name="Terasawa K."/>
            <person name="Tsugane M."/>
            <person name="Tsuji K."/>
            <person name="Ueda S."/>
            <person name="Waki K."/>
            <person name="Yamagata H."/>
            <person name="Yamamoto M."/>
            <person name="Yamamoto S."/>
            <person name="Yamane H."/>
            <person name="Yoshiki S."/>
            <person name="Yoshihara R."/>
            <person name="Yukawa K."/>
            <person name="Zhong H."/>
            <person name="Yano M."/>
            <person name="Yuan Q."/>
            <person name="Ouyang S."/>
            <person name="Liu J."/>
            <person name="Jones K.M."/>
            <person name="Gansberger K."/>
            <person name="Moffat K."/>
            <person name="Hill J."/>
            <person name="Bera J."/>
            <person name="Fadrosh D."/>
            <person name="Jin S."/>
            <person name="Johri S."/>
            <person name="Kim M."/>
            <person name="Overton L."/>
            <person name="Reardon M."/>
            <person name="Tsitrin T."/>
            <person name="Vuong H."/>
            <person name="Weaver B."/>
            <person name="Ciecko A."/>
            <person name="Tallon L."/>
            <person name="Jackson J."/>
            <person name="Pai G."/>
            <person name="Aken S.V."/>
            <person name="Utterback T."/>
            <person name="Reidmuller S."/>
            <person name="Feldblyum T."/>
            <person name="Hsiao J."/>
            <person name="Zismann V."/>
            <person name="Iobst S."/>
            <person name="de Vazeille A.R."/>
            <person name="Buell C.R."/>
            <person name="Ying K."/>
            <person name="Li Y."/>
            <person name="Lu T."/>
            <person name="Huang Y."/>
            <person name="Zhao Q."/>
            <person name="Feng Q."/>
            <person name="Zhang L."/>
            <person name="Zhu J."/>
            <person name="Weng Q."/>
            <person name="Mu J."/>
            <person name="Lu Y."/>
            <person name="Fan D."/>
            <person name="Liu Y."/>
            <person name="Guan J."/>
            <person name="Zhang Y."/>
            <person name="Yu S."/>
            <person name="Liu X."/>
            <person name="Zhang Y."/>
            <person name="Hong G."/>
            <person name="Han B."/>
            <person name="Choisne N."/>
            <person name="Demange N."/>
            <person name="Orjeda G."/>
            <person name="Samain S."/>
            <person name="Cattolico L."/>
            <person name="Pelletier E."/>
            <person name="Couloux A."/>
            <person name="Segurens B."/>
            <person name="Wincker P."/>
            <person name="D'Hont A."/>
            <person name="Scarpelli C."/>
            <person name="Weissenbach J."/>
            <person name="Salanoubat M."/>
            <person name="Quetier F."/>
            <person name="Yu Y."/>
            <person name="Kim H.R."/>
            <person name="Rambo T."/>
            <person name="Currie J."/>
            <person name="Collura K."/>
            <person name="Luo M."/>
            <person name="Yang T."/>
            <person name="Ammiraju J.S.S."/>
            <person name="Engler F."/>
            <person name="Soderlund C."/>
            <person name="Wing R.A."/>
            <person name="Palmer L.E."/>
            <person name="de la Bastide M."/>
            <person name="Spiegel L."/>
            <person name="Nascimento L."/>
            <person name="Zutavern T."/>
            <person name="O'Shaughnessy A."/>
            <person name="Dike S."/>
            <person name="Dedhia N."/>
            <person name="Preston R."/>
            <person name="Balija V."/>
            <person name="McCombie W.R."/>
            <person name="Chow T."/>
            <person name="Chen H."/>
            <person name="Chung M."/>
            <person name="Chen C."/>
            <person name="Shaw J."/>
            <person name="Wu H."/>
            <person name="Hsiao K."/>
            <person name="Chao Y."/>
            <person name="Chu M."/>
            <person name="Cheng C."/>
            <person name="Hour A."/>
            <person name="Lee P."/>
            <person name="Lin S."/>
            <person name="Lin Y."/>
            <person name="Liou J."/>
            <person name="Liu S."/>
            <person name="Hsing Y."/>
            <person name="Raghuvanshi S."/>
            <person name="Mohanty A."/>
            <person name="Bharti A.K."/>
            <person name="Gaur A."/>
            <person name="Gupta V."/>
            <person name="Kumar D."/>
            <person name="Ravi V."/>
            <person name="Vij S."/>
            <person name="Kapur A."/>
            <person name="Khurana P."/>
            <person name="Khurana P."/>
            <person name="Khurana J.P."/>
            <person name="Tyagi A.K."/>
            <person name="Gaikwad K."/>
            <person name="Singh A."/>
            <person name="Dalal V."/>
            <person name="Srivastava S."/>
            <person name="Dixit A."/>
            <person name="Pal A.K."/>
            <person name="Ghazi I.A."/>
            <person name="Yadav M."/>
            <person name="Pandit A."/>
            <person name="Bhargava A."/>
            <person name="Sureshbabu K."/>
            <person name="Batra K."/>
            <person name="Sharma T.R."/>
            <person name="Mohapatra T."/>
            <person name="Singh N.K."/>
            <person name="Messing J."/>
            <person name="Nelson A.B."/>
            <person name="Fuks G."/>
            <person name="Kavchok S."/>
            <person name="Keizer G."/>
            <person name="Linton E."/>
            <person name="Llaca V."/>
            <person name="Song R."/>
            <person name="Tanyolac B."/>
            <person name="Young S."/>
            <person name="Ho-Il K."/>
            <person name="Hahn J.H."/>
            <person name="Sangsakoo G."/>
            <person name="Vanavichit A."/>
            <person name="de Mattos Luiz.A.T."/>
            <person name="Zimmer P.D."/>
            <person name="Malone G."/>
            <person name="Dellagostin O."/>
            <person name="de Oliveira A.C."/>
            <person name="Bevan M."/>
            <person name="Bancroft I."/>
            <person name="Minx P."/>
            <person name="Cordum H."/>
            <person name="Wilson R."/>
            <person name="Cheng Z."/>
            <person name="Jin W."/>
            <person name="Jiang J."/>
            <person name="Leong S.A."/>
            <person name="Iwama H."/>
            <person name="Gojobori T."/>
            <person name="Itoh T."/>
            <person name="Niimura Y."/>
            <person name="Fujii Y."/>
            <person name="Habara T."/>
            <person name="Sakai H."/>
            <person name="Sato Y."/>
            <person name="Wilson G."/>
            <person name="Kumar K."/>
            <person name="McCouch S."/>
            <person name="Juretic N."/>
            <person name="Hoen D."/>
            <person name="Wright S."/>
            <person name="Bruskiewich R."/>
            <person name="Bureau T."/>
            <person name="Miyao A."/>
            <person name="Hirochika H."/>
            <person name="Nishikawa T."/>
            <person name="Kadowaki K."/>
            <person name="Sugiura M."/>
            <person name="Burr B."/>
            <person name="Sasaki T."/>
        </authorList>
    </citation>
    <scope>NUCLEOTIDE SEQUENCE [LARGE SCALE GENOMIC DNA]</scope>
    <source>
        <strain evidence="3">cv. Nipponbare</strain>
    </source>
</reference>
<dbReference type="AlphaFoldDB" id="Q6Z9V7"/>
<evidence type="ECO:0000313" key="1">
    <source>
        <dbReference type="EMBL" id="BAC98618.1"/>
    </source>
</evidence>
<gene>
    <name evidence="2" type="ORF">P0042B03.4</name>
    <name evidence="1" type="ORF">P0453D01.37</name>
</gene>
<accession>Q6Z9V7</accession>
<reference evidence="1" key="2">
    <citation type="submission" date="2002-01" db="EMBL/GenBank/DDBJ databases">
        <title>Oryza sativa nipponbare(GA3) genomic DNA, chromosome 8, PAC clone:P0453D01.</title>
        <authorList>
            <person name="Sasaki T."/>
            <person name="Matsumoto T."/>
            <person name="Yamamoto K."/>
        </authorList>
    </citation>
    <scope>NUCLEOTIDE SEQUENCE</scope>
</reference>
<protein>
    <submittedName>
        <fullName evidence="1">Uncharacterized protein</fullName>
    </submittedName>
</protein>
<reference evidence="3" key="4">
    <citation type="journal article" date="2008" name="Nucleic Acids Res.">
        <title>The rice annotation project database (RAP-DB): 2008 update.</title>
        <authorList>
            <consortium name="The rice annotation project (RAP)"/>
        </authorList>
    </citation>
    <scope>GENOME REANNOTATION</scope>
    <source>
        <strain evidence="3">cv. Nipponbare</strain>
    </source>
</reference>
<evidence type="ECO:0000313" key="2">
    <source>
        <dbReference type="EMBL" id="BAC99618.1"/>
    </source>
</evidence>
<organism evidence="1 3">
    <name type="scientific">Oryza sativa subsp. japonica</name>
    <name type="common">Rice</name>
    <dbReference type="NCBI Taxonomy" id="39947"/>
    <lineage>
        <taxon>Eukaryota</taxon>
        <taxon>Viridiplantae</taxon>
        <taxon>Streptophyta</taxon>
        <taxon>Embryophyta</taxon>
        <taxon>Tracheophyta</taxon>
        <taxon>Spermatophyta</taxon>
        <taxon>Magnoliopsida</taxon>
        <taxon>Liliopsida</taxon>
        <taxon>Poales</taxon>
        <taxon>Poaceae</taxon>
        <taxon>BOP clade</taxon>
        <taxon>Oryzoideae</taxon>
        <taxon>Oryzeae</taxon>
        <taxon>Oryzinae</taxon>
        <taxon>Oryza</taxon>
        <taxon>Oryza sativa</taxon>
    </lineage>
</organism>
<sequence>MGRHGPCAMCSLALESRLQLHFTWLWWWCGARVKAFASSLNNCYELQPSNFRFH</sequence>
<reference evidence="2" key="1">
    <citation type="submission" date="2002-01" db="EMBL/GenBank/DDBJ databases">
        <title>Oryza sativa nipponbare(GA3) genomic DNA, chromosome 8, PAC clone:P0042B03.</title>
        <authorList>
            <person name="Sasaki T."/>
            <person name="Matsumoto T."/>
            <person name="Yamamoto K."/>
        </authorList>
    </citation>
    <scope>NUCLEOTIDE SEQUENCE</scope>
</reference>
<evidence type="ECO:0000313" key="3">
    <source>
        <dbReference type="Proteomes" id="UP000000763"/>
    </source>
</evidence>
<dbReference type="EMBL" id="AP004691">
    <property type="protein sequence ID" value="BAC98618.1"/>
    <property type="molecule type" value="Genomic_DNA"/>
</dbReference>
<name>Q6Z9V7_ORYSJ</name>
<proteinExistence type="predicted"/>
<dbReference type="Proteomes" id="UP000000763">
    <property type="component" value="Chromosome 8"/>
</dbReference>
<dbReference type="EMBL" id="AP004658">
    <property type="protein sequence ID" value="BAC99618.1"/>
    <property type="molecule type" value="Genomic_DNA"/>
</dbReference>